<sequence>MEPEDKRIPDIYGPGTYTDRTFIPVPRDTERIFRLLASQTPGFTQDEALLSKVKFVGEDYPVLPGPIKSVPVAAALHAMAGVVGDEILALRGLKNPERQIVVNTTHAAFFLATAALVYLDHESLASLGQQKKLKPLLPDWERGWHSTPLKLRGTGIYPTSVPGTWYSLHGSLDVPPMLRTLGIDPDDPTIDTNDKAAALIANTTSKLTPAELELHNLLHGFCGSICFTPRNGPRAKWAAHSPPTPSSTAPHLRDIDTLQLTLNAGKRTTALDLRDPPDRAHLSALLASADVVIQGFRPGRLGGASLGALLDVNSLLLRAADRGRGVVYVSESCYGPDGYYAERPGWQQIADCASGAAHVMGRALGLDGGECVLPALPISDMTTGVVAGIGCMLALRERAEKGGSYVVHAALVAANCYALAEEVGLYGREVVRECQGRFGWAEMRGAHHVLDLMRTVWRGWTGTGTEGGEVLGGYLREESGWFQSWEGSAFGGRRLSILRPVVRFVVAGGGGGGGGGGEGERVDVSTPEWRSPSVPHGWERKELVSFESTAATGTVMERMMQGRFPSVLFWRYRWREHVVGLLSWIGRMPKRWFSSK</sequence>
<reference evidence="3" key="1">
    <citation type="submission" date="2023-06" db="EMBL/GenBank/DDBJ databases">
        <title>Genome-scale phylogeny and comparative genomics of the fungal order Sordariales.</title>
        <authorList>
            <consortium name="Lawrence Berkeley National Laboratory"/>
            <person name="Hensen N."/>
            <person name="Bonometti L."/>
            <person name="Westerberg I."/>
            <person name="Brannstrom I.O."/>
            <person name="Guillou S."/>
            <person name="Cros-Aarteil S."/>
            <person name="Calhoun S."/>
            <person name="Haridas S."/>
            <person name="Kuo A."/>
            <person name="Mondo S."/>
            <person name="Pangilinan J."/>
            <person name="Riley R."/>
            <person name="LaButti K."/>
            <person name="Andreopoulos B."/>
            <person name="Lipzen A."/>
            <person name="Chen C."/>
            <person name="Yanf M."/>
            <person name="Daum C."/>
            <person name="Ng V."/>
            <person name="Clum A."/>
            <person name="Steindorff A."/>
            <person name="Ohm R."/>
            <person name="Martin F."/>
            <person name="Silar P."/>
            <person name="Natvig D."/>
            <person name="Lalanne C."/>
            <person name="Gautier V."/>
            <person name="Ament-velasquez S.L."/>
            <person name="Kruys A."/>
            <person name="Hutchinson M.I."/>
            <person name="Powell A.J."/>
            <person name="Barry K."/>
            <person name="Miller A.N."/>
            <person name="Grigoriev I.V."/>
            <person name="Debuchy R."/>
            <person name="Gladieux P."/>
            <person name="Thoren M.H."/>
            <person name="Johannesson H."/>
        </authorList>
    </citation>
    <scope>NUCLEOTIDE SEQUENCE</scope>
    <source>
        <strain evidence="3">SMH3391-2</strain>
    </source>
</reference>
<dbReference type="Gene3D" id="3.40.50.10540">
    <property type="entry name" value="Crotonobetainyl-coa:carnitine coa-transferase, domain 1"/>
    <property type="match status" value="1"/>
</dbReference>
<dbReference type="SUPFAM" id="SSF89796">
    <property type="entry name" value="CoA-transferase family III (CaiB/BaiF)"/>
    <property type="match status" value="2"/>
</dbReference>
<dbReference type="GO" id="GO:0003824">
    <property type="term" value="F:catalytic activity"/>
    <property type="evidence" value="ECO:0007669"/>
    <property type="project" value="InterPro"/>
</dbReference>
<comment type="similarity">
    <text evidence="1">Belongs to the CoA-transferase III family.</text>
</comment>
<comment type="caution">
    <text evidence="3">The sequence shown here is derived from an EMBL/GenBank/DDBJ whole genome shotgun (WGS) entry which is preliminary data.</text>
</comment>
<feature type="region of interest" description="Disordered" evidence="2">
    <location>
        <begin position="511"/>
        <end position="534"/>
    </location>
</feature>
<gene>
    <name evidence="3" type="ORF">B0T17DRAFT_603411</name>
</gene>
<keyword evidence="4" id="KW-1185">Reference proteome</keyword>
<name>A0AA39T0T8_9PEZI</name>
<evidence type="ECO:0000256" key="2">
    <source>
        <dbReference type="SAM" id="MobiDB-lite"/>
    </source>
</evidence>
<dbReference type="InterPro" id="IPR023606">
    <property type="entry name" value="CoA-Trfase_III_dom_1_sf"/>
</dbReference>
<evidence type="ECO:0000313" key="3">
    <source>
        <dbReference type="EMBL" id="KAK0609991.1"/>
    </source>
</evidence>
<dbReference type="InterPro" id="IPR052985">
    <property type="entry name" value="CoA-trans_III_biosynth/detox"/>
</dbReference>
<dbReference type="Pfam" id="PF02515">
    <property type="entry name" value="CoA_transf_3"/>
    <property type="match status" value="1"/>
</dbReference>
<organism evidence="3 4">
    <name type="scientific">Bombardia bombarda</name>
    <dbReference type="NCBI Taxonomy" id="252184"/>
    <lineage>
        <taxon>Eukaryota</taxon>
        <taxon>Fungi</taxon>
        <taxon>Dikarya</taxon>
        <taxon>Ascomycota</taxon>
        <taxon>Pezizomycotina</taxon>
        <taxon>Sordariomycetes</taxon>
        <taxon>Sordariomycetidae</taxon>
        <taxon>Sordariales</taxon>
        <taxon>Lasiosphaeriaceae</taxon>
        <taxon>Bombardia</taxon>
    </lineage>
</organism>
<dbReference type="PANTHER" id="PTHR48229:SF1">
    <property type="entry name" value="ALPHA METHYLACYL-COA RACEMASE-RELATED"/>
    <property type="match status" value="1"/>
</dbReference>
<dbReference type="Proteomes" id="UP001174934">
    <property type="component" value="Unassembled WGS sequence"/>
</dbReference>
<protein>
    <submittedName>
        <fullName evidence="3">CoA-transferase family III domain-containing protein</fullName>
    </submittedName>
</protein>
<dbReference type="EMBL" id="JAULSR010000011">
    <property type="protein sequence ID" value="KAK0609991.1"/>
    <property type="molecule type" value="Genomic_DNA"/>
</dbReference>
<proteinExistence type="inferred from homology"/>
<dbReference type="AlphaFoldDB" id="A0AA39T0T8"/>
<dbReference type="PANTHER" id="PTHR48229">
    <property type="entry name" value="CAIB/BAIF FAMILY ENZYME (AFU_ORTHOLOGUE AFUA_1G05360)-RELATED"/>
    <property type="match status" value="1"/>
</dbReference>
<evidence type="ECO:0000256" key="1">
    <source>
        <dbReference type="ARBA" id="ARBA00008383"/>
    </source>
</evidence>
<evidence type="ECO:0000313" key="4">
    <source>
        <dbReference type="Proteomes" id="UP001174934"/>
    </source>
</evidence>
<accession>A0AA39T0T8</accession>
<dbReference type="InterPro" id="IPR003673">
    <property type="entry name" value="CoA-Trfase_fam_III"/>
</dbReference>